<feature type="non-terminal residue" evidence="2">
    <location>
        <position position="1"/>
    </location>
</feature>
<protein>
    <submittedName>
        <fullName evidence="2">DNA integrity scanning protein DisA</fullName>
    </submittedName>
</protein>
<dbReference type="InterPro" id="IPR018906">
    <property type="entry name" value="DNA_integrity_scan_DisA_link"/>
</dbReference>
<dbReference type="Pfam" id="PF10635">
    <property type="entry name" value="DisA-linker"/>
    <property type="match status" value="1"/>
</dbReference>
<dbReference type="Gene3D" id="1.20.1260.110">
    <property type="entry name" value="DNA integrity scanning linker region"/>
    <property type="match status" value="1"/>
</dbReference>
<dbReference type="EMBL" id="DRTH01000157">
    <property type="protein sequence ID" value="HHF08645.1"/>
    <property type="molecule type" value="Genomic_DNA"/>
</dbReference>
<gene>
    <name evidence="2" type="ORF">ENL26_02590</name>
</gene>
<dbReference type="Proteomes" id="UP000886129">
    <property type="component" value="Unassembled WGS sequence"/>
</dbReference>
<feature type="domain" description="DNA integrity scanning DisA linker region" evidence="1">
    <location>
        <begin position="2"/>
        <end position="98"/>
    </location>
</feature>
<dbReference type="InterPro" id="IPR038331">
    <property type="entry name" value="DisA_sf"/>
</dbReference>
<accession>A0A7C5DV77</accession>
<dbReference type="Gene3D" id="1.10.150.20">
    <property type="entry name" value="5' to 3' exonuclease, C-terminal subdomain"/>
    <property type="match status" value="1"/>
</dbReference>
<comment type="caution">
    <text evidence="2">The sequence shown here is derived from an EMBL/GenBank/DDBJ whole genome shotgun (WGS) entry which is preliminary data.</text>
</comment>
<evidence type="ECO:0000259" key="1">
    <source>
        <dbReference type="Pfam" id="PF10635"/>
    </source>
</evidence>
<proteinExistence type="predicted"/>
<reference evidence="2" key="1">
    <citation type="journal article" date="2020" name="mSystems">
        <title>Genome- and Community-Level Interaction Insights into Carbon Utilization and Element Cycling Functions of Hydrothermarchaeota in Hydrothermal Sediment.</title>
        <authorList>
            <person name="Zhou Z."/>
            <person name="Liu Y."/>
            <person name="Xu W."/>
            <person name="Pan J."/>
            <person name="Luo Z.H."/>
            <person name="Li M."/>
        </authorList>
    </citation>
    <scope>NUCLEOTIDE SEQUENCE [LARGE SCALE GENOMIC DNA]</scope>
    <source>
        <strain evidence="2">HyVt-80</strain>
    </source>
</reference>
<dbReference type="InterPro" id="IPR010994">
    <property type="entry name" value="RuvA_2-like"/>
</dbReference>
<evidence type="ECO:0000313" key="2">
    <source>
        <dbReference type="EMBL" id="HHF08645.1"/>
    </source>
</evidence>
<name>A0A7C5DV77_9BACT</name>
<sequence length="185" mass="20576">KEFRSGVLITDISAMLDKGINLMKIYEEIYPYLIELGEEGKLAKMQVEEVMEDLEDTMILVVMDYCTTSEKPEDAKEIIDNLVSERDLTALKIARALNPEISNLAQATETTVYPRGYRVLKQISKIPLSVCANVVKTFGNLNEIASATPELLKQVEGIGEKRAIAIASSISLIKEKPISSNRVIQ</sequence>
<dbReference type="AlphaFoldDB" id="A0A7C5DV77"/>
<dbReference type="SUPFAM" id="SSF47781">
    <property type="entry name" value="RuvA domain 2-like"/>
    <property type="match status" value="1"/>
</dbReference>
<organism evidence="2">
    <name type="scientific">Kosmotoga arenicorallina</name>
    <dbReference type="NCBI Taxonomy" id="688066"/>
    <lineage>
        <taxon>Bacteria</taxon>
        <taxon>Thermotogati</taxon>
        <taxon>Thermotogota</taxon>
        <taxon>Thermotogae</taxon>
        <taxon>Kosmotogales</taxon>
        <taxon>Kosmotogaceae</taxon>
        <taxon>Kosmotoga</taxon>
    </lineage>
</organism>